<dbReference type="SMART" id="SM00213">
    <property type="entry name" value="UBQ"/>
    <property type="match status" value="1"/>
</dbReference>
<organism evidence="2 3">
    <name type="scientific">Spinacia oleracea</name>
    <name type="common">Spinach</name>
    <dbReference type="NCBI Taxonomy" id="3562"/>
    <lineage>
        <taxon>Eukaryota</taxon>
        <taxon>Viridiplantae</taxon>
        <taxon>Streptophyta</taxon>
        <taxon>Embryophyta</taxon>
        <taxon>Tracheophyta</taxon>
        <taxon>Spermatophyta</taxon>
        <taxon>Magnoliopsida</taxon>
        <taxon>eudicotyledons</taxon>
        <taxon>Gunneridae</taxon>
        <taxon>Pentapetalae</taxon>
        <taxon>Caryophyllales</taxon>
        <taxon>Chenopodiaceae</taxon>
        <taxon>Chenopodioideae</taxon>
        <taxon>Anserineae</taxon>
        <taxon>Spinacia</taxon>
    </lineage>
</organism>
<dbReference type="SUPFAM" id="SSF54236">
    <property type="entry name" value="Ubiquitin-like"/>
    <property type="match status" value="3"/>
</dbReference>
<evidence type="ECO:0000259" key="1">
    <source>
        <dbReference type="PROSITE" id="PS50053"/>
    </source>
</evidence>
<feature type="domain" description="Ubiquitin-like" evidence="1">
    <location>
        <begin position="208"/>
        <end position="280"/>
    </location>
</feature>
<dbReference type="PANTHER" id="PTHR10562">
    <property type="entry name" value="SMALL UBIQUITIN-RELATED MODIFIER"/>
    <property type="match status" value="1"/>
</dbReference>
<protein>
    <recommendedName>
        <fullName evidence="1">Ubiquitin-like domain-containing protein</fullName>
    </recommendedName>
</protein>
<proteinExistence type="predicted"/>
<evidence type="ECO:0000313" key="3">
    <source>
        <dbReference type="RefSeq" id="XP_056693517.1"/>
    </source>
</evidence>
<name>A0ABM3RD35_SPIOL</name>
<dbReference type="RefSeq" id="XP_056693517.1">
    <property type="nucleotide sequence ID" value="XM_056837539.1"/>
</dbReference>
<dbReference type="Gene3D" id="3.10.20.90">
    <property type="entry name" value="Phosphatidylinositol 3-kinase Catalytic Subunit, Chain A, domain 1"/>
    <property type="match status" value="3"/>
</dbReference>
<evidence type="ECO:0000313" key="2">
    <source>
        <dbReference type="Proteomes" id="UP000813463"/>
    </source>
</evidence>
<accession>A0ABM3RD35</accession>
<dbReference type="PROSITE" id="PS50053">
    <property type="entry name" value="UBIQUITIN_2"/>
    <property type="match status" value="1"/>
</dbReference>
<reference evidence="3" key="2">
    <citation type="submission" date="2025-08" db="UniProtKB">
        <authorList>
            <consortium name="RefSeq"/>
        </authorList>
    </citation>
    <scope>IDENTIFICATION</scope>
    <source>
        <tissue evidence="3">Leaf</tissue>
    </source>
</reference>
<dbReference type="InterPro" id="IPR029071">
    <property type="entry name" value="Ubiquitin-like_domsf"/>
</dbReference>
<gene>
    <name evidence="3" type="primary">LOC130468053</name>
</gene>
<dbReference type="Pfam" id="PF11976">
    <property type="entry name" value="Rad60-SLD"/>
    <property type="match status" value="2"/>
</dbReference>
<dbReference type="InterPro" id="IPR000626">
    <property type="entry name" value="Ubiquitin-like_dom"/>
</dbReference>
<dbReference type="Proteomes" id="UP000813463">
    <property type="component" value="Chromosome 2"/>
</dbReference>
<dbReference type="GeneID" id="130468053"/>
<reference evidence="2" key="1">
    <citation type="journal article" date="2021" name="Nat. Commun.">
        <title>Genomic analyses provide insights into spinach domestication and the genetic basis of agronomic traits.</title>
        <authorList>
            <person name="Cai X."/>
            <person name="Sun X."/>
            <person name="Xu C."/>
            <person name="Sun H."/>
            <person name="Wang X."/>
            <person name="Ge C."/>
            <person name="Zhang Z."/>
            <person name="Wang Q."/>
            <person name="Fei Z."/>
            <person name="Jiao C."/>
            <person name="Wang Q."/>
        </authorList>
    </citation>
    <scope>NUCLEOTIDE SEQUENCE [LARGE SCALE GENOMIC DNA]</scope>
    <source>
        <strain evidence="2">cv. Varoflay</strain>
    </source>
</reference>
<keyword evidence="2" id="KW-1185">Reference proteome</keyword>
<sequence>MERRHNHDPKVPIDVIEDEEIGECSSIVKKRKQETKKIKVKVVKKSKSIGEEEESVSFQIETDIPLRWVMIGFCQKLGLDFQTTRFEFKSAKLREMDTPHQLGMVHDDVILAFIPGASVCAMNYATLCIRMHKETDLFYNVRLSTALLPQLCRCVISSLRHEKDSLSFVYGGLKLTENHTAKELNMQNGDVIDGFSFNKMSSSLRIILTLKVKCLSGYERLFRVTKNTRLDQIMDKLEPLHPLSSLNYDFDFDFRFLFRGKRLEETNTVEEVQLKDGDVIFCVPFLVYDCVIYQS</sequence>
<dbReference type="InterPro" id="IPR022617">
    <property type="entry name" value="Rad60/SUMO-like_dom"/>
</dbReference>